<dbReference type="EMBL" id="JAGYPN010000001">
    <property type="protein sequence ID" value="MBS4222116.1"/>
    <property type="molecule type" value="Genomic_DNA"/>
</dbReference>
<dbReference type="NCBIfam" id="TIGR03827">
    <property type="entry name" value="GNAT_ablB"/>
    <property type="match status" value="1"/>
</dbReference>
<dbReference type="InterPro" id="IPR000182">
    <property type="entry name" value="GNAT_dom"/>
</dbReference>
<dbReference type="GO" id="GO:0008080">
    <property type="term" value="F:N-acetyltransferase activity"/>
    <property type="evidence" value="ECO:0007669"/>
    <property type="project" value="InterPro"/>
</dbReference>
<dbReference type="InterPro" id="IPR022525">
    <property type="entry name" value="GNAT_AblB"/>
</dbReference>
<name>A0A942UNH1_9BACI</name>
<dbReference type="InterPro" id="IPR016181">
    <property type="entry name" value="Acyl_CoA_acyltransferase"/>
</dbReference>
<dbReference type="PROSITE" id="PS51186">
    <property type="entry name" value="GNAT"/>
    <property type="match status" value="1"/>
</dbReference>
<dbReference type="Pfam" id="PF00583">
    <property type="entry name" value="Acetyltransf_1"/>
    <property type="match status" value="1"/>
</dbReference>
<feature type="domain" description="N-acetyltransferase" evidence="1">
    <location>
        <begin position="127"/>
        <end position="268"/>
    </location>
</feature>
<dbReference type="AlphaFoldDB" id="A0A942UNH1"/>
<sequence length="280" mass="33278">MTQEMIRLKRRHFHAYYWEDHLNKRLRIDDYLGDIKKMEAEIWAIAKNINAEKIIIKCRQKDICLLLGLGYILEGWIDHYFHGDDAVFMVKYLHSERKENENWNKEEEILNEVLQSKSKKTVRTKYAKARKASYSDCERLANLYKKTFKVYPVPIHNPFFIKEEMEGGTIYYYIEENGEIISAASAEINNKYKNAELTDCATMPEYRKDGLMKVLLSELEKELCNEGVFTSYSLARALSYGMNKAFFQLDYQYRGRLTKNCYIYDKLESMNVWVKDLSFQ</sequence>
<dbReference type="RefSeq" id="WP_213097085.1">
    <property type="nucleotide sequence ID" value="NZ_JAGYPH010000001.1"/>
</dbReference>
<evidence type="ECO:0000259" key="1">
    <source>
        <dbReference type="PROSITE" id="PS51186"/>
    </source>
</evidence>
<accession>A0A942UNH1</accession>
<keyword evidence="3" id="KW-1185">Reference proteome</keyword>
<protein>
    <submittedName>
        <fullName evidence="2">Beta-lysine N-acetyltransferase</fullName>
    </submittedName>
</protein>
<dbReference type="Gene3D" id="3.40.630.30">
    <property type="match status" value="1"/>
</dbReference>
<reference evidence="2 3" key="1">
    <citation type="submission" date="2021-05" db="EMBL/GenBank/DDBJ databases">
        <title>Novel Bacillus species.</title>
        <authorList>
            <person name="Liu G."/>
        </authorList>
    </citation>
    <scope>NUCLEOTIDE SEQUENCE [LARGE SCALE GENOMIC DNA]</scope>
    <source>
        <strain evidence="2 3">FJAT-49682</strain>
    </source>
</reference>
<proteinExistence type="predicted"/>
<comment type="caution">
    <text evidence="2">The sequence shown here is derived from an EMBL/GenBank/DDBJ whole genome shotgun (WGS) entry which is preliminary data.</text>
</comment>
<gene>
    <name evidence="2" type="primary">ablB</name>
    <name evidence="2" type="ORF">KHA91_05015</name>
</gene>
<organism evidence="2 3">
    <name type="scientific">Lederbergia citrea</name>
    <dbReference type="NCBI Taxonomy" id="2833581"/>
    <lineage>
        <taxon>Bacteria</taxon>
        <taxon>Bacillati</taxon>
        <taxon>Bacillota</taxon>
        <taxon>Bacilli</taxon>
        <taxon>Bacillales</taxon>
        <taxon>Bacillaceae</taxon>
        <taxon>Lederbergia</taxon>
    </lineage>
</organism>
<evidence type="ECO:0000313" key="2">
    <source>
        <dbReference type="EMBL" id="MBS4222116.1"/>
    </source>
</evidence>
<dbReference type="SUPFAM" id="SSF55729">
    <property type="entry name" value="Acyl-CoA N-acyltransferases (Nat)"/>
    <property type="match status" value="1"/>
</dbReference>
<dbReference type="Proteomes" id="UP000676456">
    <property type="component" value="Unassembled WGS sequence"/>
</dbReference>
<evidence type="ECO:0000313" key="3">
    <source>
        <dbReference type="Proteomes" id="UP000676456"/>
    </source>
</evidence>